<proteinExistence type="predicted"/>
<evidence type="ECO:0000313" key="4">
    <source>
        <dbReference type="Proteomes" id="UP000783588"/>
    </source>
</evidence>
<gene>
    <name evidence="3" type="ORF">KQI75_10840</name>
</gene>
<reference evidence="3 4" key="1">
    <citation type="submission" date="2021-06" db="EMBL/GenBank/DDBJ databases">
        <authorList>
            <person name="Sun Q."/>
            <person name="Li D."/>
        </authorList>
    </citation>
    <scope>NUCLEOTIDE SEQUENCE [LARGE SCALE GENOMIC DNA]</scope>
    <source>
        <strain evidence="3 4">MSJd-7</strain>
    </source>
</reference>
<evidence type="ECO:0000313" key="3">
    <source>
        <dbReference type="EMBL" id="MBU5491109.1"/>
    </source>
</evidence>
<dbReference type="InterPro" id="IPR002942">
    <property type="entry name" value="S4_RNA-bd"/>
</dbReference>
<dbReference type="InterPro" id="IPR050343">
    <property type="entry name" value="RsuA_PseudoU_synthase"/>
</dbReference>
<name>A0ABS6EW71_9FIRM</name>
<dbReference type="Pfam" id="PF01479">
    <property type="entry name" value="S4"/>
    <property type="match status" value="1"/>
</dbReference>
<protein>
    <submittedName>
        <fullName evidence="3">rRNA pseudouridine synthase</fullName>
    </submittedName>
</protein>
<dbReference type="PANTHER" id="PTHR47683">
    <property type="entry name" value="PSEUDOURIDINE SYNTHASE FAMILY PROTEIN-RELATED"/>
    <property type="match status" value="1"/>
</dbReference>
<dbReference type="EMBL" id="JAHLQI010000006">
    <property type="protein sequence ID" value="MBU5491109.1"/>
    <property type="molecule type" value="Genomic_DNA"/>
</dbReference>
<dbReference type="InterPro" id="IPR000748">
    <property type="entry name" value="PsdUridine_synth_RsuA/RluB/E/F"/>
</dbReference>
<organism evidence="3 4">
    <name type="scientific">Butyricicoccus intestinisimiae</name>
    <dbReference type="NCBI Taxonomy" id="2841509"/>
    <lineage>
        <taxon>Bacteria</taxon>
        <taxon>Bacillati</taxon>
        <taxon>Bacillota</taxon>
        <taxon>Clostridia</taxon>
        <taxon>Eubacteriales</taxon>
        <taxon>Butyricicoccaceae</taxon>
        <taxon>Butyricicoccus</taxon>
    </lineage>
</organism>
<dbReference type="CDD" id="cd02870">
    <property type="entry name" value="PseudoU_synth_RsuA_like"/>
    <property type="match status" value="1"/>
</dbReference>
<dbReference type="InterPro" id="IPR006145">
    <property type="entry name" value="PsdUridine_synth_RsuA/RluA"/>
</dbReference>
<evidence type="ECO:0000256" key="1">
    <source>
        <dbReference type="PROSITE-ProRule" id="PRU00182"/>
    </source>
</evidence>
<dbReference type="RefSeq" id="WP_216470823.1">
    <property type="nucleotide sequence ID" value="NZ_JAHLQI010000006.1"/>
</dbReference>
<accession>A0ABS6EW71</accession>
<dbReference type="Proteomes" id="UP000783588">
    <property type="component" value="Unassembled WGS sequence"/>
</dbReference>
<dbReference type="NCBIfam" id="TIGR00093">
    <property type="entry name" value="pseudouridine synthase"/>
    <property type="match status" value="1"/>
</dbReference>
<dbReference type="CDD" id="cd00165">
    <property type="entry name" value="S4"/>
    <property type="match status" value="1"/>
</dbReference>
<dbReference type="PROSITE" id="PS50889">
    <property type="entry name" value="S4"/>
    <property type="match status" value="1"/>
</dbReference>
<evidence type="ECO:0000259" key="2">
    <source>
        <dbReference type="SMART" id="SM00363"/>
    </source>
</evidence>
<dbReference type="PANTHER" id="PTHR47683:SF2">
    <property type="entry name" value="RNA-BINDING S4 DOMAIN-CONTAINING PROTEIN"/>
    <property type="match status" value="1"/>
</dbReference>
<feature type="domain" description="RNA-binding S4" evidence="2">
    <location>
        <begin position="3"/>
        <end position="70"/>
    </location>
</feature>
<keyword evidence="4" id="KW-1185">Reference proteome</keyword>
<dbReference type="Pfam" id="PF00849">
    <property type="entry name" value="PseudoU_synth_2"/>
    <property type="match status" value="1"/>
</dbReference>
<keyword evidence="1" id="KW-0694">RNA-binding</keyword>
<dbReference type="SMART" id="SM00363">
    <property type="entry name" value="S4"/>
    <property type="match status" value="1"/>
</dbReference>
<comment type="caution">
    <text evidence="3">The sequence shown here is derived from an EMBL/GenBank/DDBJ whole genome shotgun (WGS) entry which is preliminary data.</text>
</comment>
<sequence length="244" mass="27027">MQERLQKILSGAGVCSRRAAEKLIASGAVTVNGEQAQVGDRADLDTDTICVNGRRIGGHESYHTIVLYKPAGIVTTMSDEKNRKTVAQLVKNCPVRVLPVGRLDQYSEGMLLMTNDGALLAALTHPRNHVDKTYAVTVRGDASRIQDLSKPMVIDGYRIRPAQVKTKKMGTDGVHELHITIHEGRNRQIRKMCAQCGFKVLRLCRIAMGPLQLENSLRPGHWRELTAEEMQALHRASGLEKTDK</sequence>